<dbReference type="Pfam" id="PF15396">
    <property type="entry name" value="FAM60A"/>
    <property type="match status" value="1"/>
</dbReference>
<dbReference type="InterPro" id="IPR026065">
    <property type="entry name" value="FAM60A"/>
</dbReference>
<feature type="compositionally biased region" description="Low complexity" evidence="1">
    <location>
        <begin position="323"/>
        <end position="340"/>
    </location>
</feature>
<evidence type="ECO:0000313" key="3">
    <source>
        <dbReference type="RefSeq" id="XP_034232880.1"/>
    </source>
</evidence>
<protein>
    <submittedName>
        <fullName evidence="3 4">SIN3-HDAC complex-associated factor</fullName>
    </submittedName>
</protein>
<dbReference type="PANTHER" id="PTHR13422">
    <property type="entry name" value="SIN3-HDAC COMPLEX-ASSOCIATED FACTOR"/>
    <property type="match status" value="1"/>
</dbReference>
<feature type="region of interest" description="Disordered" evidence="1">
    <location>
        <begin position="278"/>
        <end position="301"/>
    </location>
</feature>
<organism evidence="5">
    <name type="scientific">Thrips palmi</name>
    <name type="common">Melon thrips</name>
    <dbReference type="NCBI Taxonomy" id="161013"/>
    <lineage>
        <taxon>Eukaryota</taxon>
        <taxon>Metazoa</taxon>
        <taxon>Ecdysozoa</taxon>
        <taxon>Arthropoda</taxon>
        <taxon>Hexapoda</taxon>
        <taxon>Insecta</taxon>
        <taxon>Pterygota</taxon>
        <taxon>Neoptera</taxon>
        <taxon>Paraneoptera</taxon>
        <taxon>Thysanoptera</taxon>
        <taxon>Terebrantia</taxon>
        <taxon>Thripoidea</taxon>
        <taxon>Thripidae</taxon>
        <taxon>Thrips</taxon>
    </lineage>
</organism>
<evidence type="ECO:0000256" key="1">
    <source>
        <dbReference type="SAM" id="MobiDB-lite"/>
    </source>
</evidence>
<dbReference type="GO" id="GO:0030336">
    <property type="term" value="P:negative regulation of cell migration"/>
    <property type="evidence" value="ECO:0007669"/>
    <property type="project" value="TreeGrafter"/>
</dbReference>
<feature type="region of interest" description="Disordered" evidence="1">
    <location>
        <begin position="323"/>
        <end position="374"/>
    </location>
</feature>
<reference evidence="3 4" key="1">
    <citation type="submission" date="2025-04" db="UniProtKB">
        <authorList>
            <consortium name="RefSeq"/>
        </authorList>
    </citation>
    <scope>IDENTIFICATION</scope>
    <source>
        <tissue evidence="3 4">Total insect</tissue>
    </source>
</reference>
<feature type="compositionally biased region" description="Polar residues" evidence="1">
    <location>
        <begin position="341"/>
        <end position="354"/>
    </location>
</feature>
<evidence type="ECO:0000313" key="2">
    <source>
        <dbReference type="Proteomes" id="UP000515158"/>
    </source>
</evidence>
<accession>A0A6P8YG17</accession>
<dbReference type="GeneID" id="117640470"/>
<dbReference type="OrthoDB" id="10023333at2759"/>
<feature type="compositionally biased region" description="Basic residues" evidence="1">
    <location>
        <begin position="165"/>
        <end position="185"/>
    </location>
</feature>
<sequence length="374" mass="41200">MFSFHKPKVYRSSAGCCICKAKSSSSRFTDSKKYEEDFMECFRLPERRSGEICNACVLLVKRWKKLPPDSERNWRHVVDARAGPGTKSLTKFKAKNKKKKLKAEGSKKLESVKKKHVYVKSADRDRSPATFSDGEEMEENGFSGPPSLAPSPTPSEDGDVAIPTVKKRRNRSRSPQHKSSLKHRSSPQISGFLDMKIWKRIKICCGIIFQGPNGEIVKDPRFYKPCAATARVKEEPQLITEEVVQEEIPMDIVEHKPVIEQPAQQVDLQLPPPLPVSVLAAASPEGSPQQSPHRSPIPLLPAPQPLPLASVKVVVANAVASMPGKSFSDSSSDSGYDESSNQGPQENGAATPTHDTAGDFPKRCHLQPVDGKVD</sequence>
<dbReference type="RefSeq" id="XP_034232882.1">
    <property type="nucleotide sequence ID" value="XM_034376991.1"/>
</dbReference>
<dbReference type="AlphaFoldDB" id="A0A6P8YG17"/>
<name>A0A6P8YG17_THRPL</name>
<evidence type="ECO:0000313" key="4">
    <source>
        <dbReference type="RefSeq" id="XP_034232881.1"/>
    </source>
</evidence>
<dbReference type="RefSeq" id="XP_034232881.1">
    <property type="nucleotide sequence ID" value="XM_034376990.1"/>
</dbReference>
<evidence type="ECO:0000313" key="5">
    <source>
        <dbReference type="RefSeq" id="XP_034232882.1"/>
    </source>
</evidence>
<dbReference type="Proteomes" id="UP000515158">
    <property type="component" value="Unplaced"/>
</dbReference>
<feature type="compositionally biased region" description="Basic and acidic residues" evidence="1">
    <location>
        <begin position="102"/>
        <end position="112"/>
    </location>
</feature>
<proteinExistence type="predicted"/>
<feature type="compositionally biased region" description="Basic residues" evidence="1">
    <location>
        <begin position="90"/>
        <end position="101"/>
    </location>
</feature>
<dbReference type="RefSeq" id="XP_034232880.1">
    <property type="nucleotide sequence ID" value="XM_034376989.1"/>
</dbReference>
<dbReference type="PANTHER" id="PTHR13422:SF12">
    <property type="entry name" value="SIN3-HDAC COMPLEX-ASSOCIATED FACTOR"/>
    <property type="match status" value="1"/>
</dbReference>
<keyword evidence="2" id="KW-1185">Reference proteome</keyword>
<dbReference type="KEGG" id="tpal:117640470"/>
<feature type="region of interest" description="Disordered" evidence="1">
    <location>
        <begin position="85"/>
        <end position="187"/>
    </location>
</feature>
<dbReference type="GO" id="GO:0070822">
    <property type="term" value="C:Sin3-type complex"/>
    <property type="evidence" value="ECO:0007669"/>
    <property type="project" value="TreeGrafter"/>
</dbReference>
<gene>
    <name evidence="3 4 5" type="primary">LOC117640470</name>
</gene>